<dbReference type="KEGG" id="gmc:GY4MC1_2193"/>
<accession>A0A7U3YFR7</accession>
<dbReference type="InterPro" id="IPR025007">
    <property type="entry name" value="DUF3899"/>
</dbReference>
<sequence length="127" mass="14814">MLLYFSTLFCTAVVLLLAKMIYGVSTLAFINQCFLYGLAILAAGICVFIYQTGFFHFFFKGFQQIYQFIVPKPKILLREEERLANDVWWKERRSRMLNNAKKILLGIGTGSILISLTYLFFYYGKNF</sequence>
<dbReference type="EMBL" id="CP002293">
    <property type="protein sequence ID" value="ADP74928.1"/>
    <property type="molecule type" value="Genomic_DNA"/>
</dbReference>
<evidence type="ECO:0000313" key="3">
    <source>
        <dbReference type="EMBL" id="ADP74928.1"/>
    </source>
</evidence>
<reference evidence="3" key="1">
    <citation type="submission" date="2010-10" db="EMBL/GenBank/DDBJ databases">
        <title>Complete sequence of chromosome of Geobacillus sp. Y4.1MC1.</title>
        <authorList>
            <consortium name="US DOE Joint Genome Institute"/>
            <person name="Lucas S."/>
            <person name="Copeland A."/>
            <person name="Lapidus A."/>
            <person name="Cheng J.-F."/>
            <person name="Bruce D."/>
            <person name="Goodwin L."/>
            <person name="Pitluck S."/>
            <person name="Chertkov O."/>
            <person name="Zhang X."/>
            <person name="Detter J.C."/>
            <person name="Han C."/>
            <person name="Tapia R."/>
            <person name="Land M."/>
            <person name="Hauser L."/>
            <person name="Jeffries C."/>
            <person name="Kyrpides N."/>
            <person name="Ivanova N."/>
            <person name="Ovchinnikova G."/>
            <person name="Brumm P."/>
            <person name="Mead D."/>
            <person name="Woyke T."/>
        </authorList>
    </citation>
    <scope>NUCLEOTIDE SEQUENCE [LARGE SCALE GENOMIC DNA]</scope>
    <source>
        <strain evidence="3">Y4.1MC1</strain>
    </source>
</reference>
<feature type="domain" description="DUF3899" evidence="2">
    <location>
        <begin position="30"/>
        <end position="119"/>
    </location>
</feature>
<keyword evidence="1" id="KW-1133">Transmembrane helix</keyword>
<evidence type="ECO:0000259" key="2">
    <source>
        <dbReference type="Pfam" id="PF13038"/>
    </source>
</evidence>
<dbReference type="AlphaFoldDB" id="A0A7U3YFR7"/>
<dbReference type="Pfam" id="PF13038">
    <property type="entry name" value="DUF3899"/>
    <property type="match status" value="1"/>
</dbReference>
<organism evidence="3">
    <name type="scientific">Geobacillus sp. (strain Y4.1MC1)</name>
    <dbReference type="NCBI Taxonomy" id="581103"/>
    <lineage>
        <taxon>Bacteria</taxon>
        <taxon>Bacillati</taxon>
        <taxon>Bacillota</taxon>
        <taxon>Bacilli</taxon>
        <taxon>Bacillales</taxon>
        <taxon>Anoxybacillaceae</taxon>
        <taxon>Geobacillus</taxon>
    </lineage>
</organism>
<keyword evidence="1" id="KW-0472">Membrane</keyword>
<proteinExistence type="predicted"/>
<feature type="transmembrane region" description="Helical" evidence="1">
    <location>
        <begin position="34"/>
        <end position="59"/>
    </location>
</feature>
<evidence type="ECO:0000256" key="1">
    <source>
        <dbReference type="SAM" id="Phobius"/>
    </source>
</evidence>
<protein>
    <recommendedName>
        <fullName evidence="2">DUF3899 domain-containing protein</fullName>
    </recommendedName>
</protein>
<name>A0A7U3YFR7_GEOS0</name>
<feature type="transmembrane region" description="Helical" evidence="1">
    <location>
        <begin position="103"/>
        <end position="123"/>
    </location>
</feature>
<keyword evidence="1" id="KW-0812">Transmembrane</keyword>
<gene>
    <name evidence="3" type="ORF">GY4MC1_2193</name>
</gene>